<feature type="region of interest" description="Disordered" evidence="4">
    <location>
        <begin position="428"/>
        <end position="448"/>
    </location>
</feature>
<evidence type="ECO:0000256" key="4">
    <source>
        <dbReference type="SAM" id="MobiDB-lite"/>
    </source>
</evidence>
<protein>
    <recommendedName>
        <fullName evidence="7">MYND-type domain-containing protein</fullName>
    </recommendedName>
</protein>
<dbReference type="AlphaFoldDB" id="A0ABD2W9L5"/>
<name>A0ABD2W9L5_9HYME</name>
<sequence length="448" mass="49313">MVVKLASPGTRDDCLLSASKLASISTQLLFGGGDGRLRLCALWPREIHALLKKAYSAAHALSYTRSVVRILTVFMRVTNKSELVPKRPSSEEKSDVGLCCCRDERSGDRGKPFGPIWPTNLNGKLCPLTYTQPITVPGSSTSTVTTTTQASTSNTQLPPDVTSQILASFSRLEARVDARDDRIISYINQQITPRFLISYGCPDCSFVSFCSYACRLTGLDQFHKYECSIMAFLIGVGLSSICQLALRLITKIGLNNCLKMYHHLTKGGFDDECQDILKLHNLETNKNQRTTDDLQERALVTIFILECLKKTTFFTSSEIYFSSSKAKDATNYADILRTLKADVALQQSVGSSVQNIRRSVTGALVLQLRKGVENTPSLGAEVDKVLGYVATASTIQHTSMVEIRNLDECATRTEIAEELARSLGATHLNEEGAETRPHTDWLGQVPNP</sequence>
<dbReference type="GO" id="GO:0008168">
    <property type="term" value="F:methyltransferase activity"/>
    <property type="evidence" value="ECO:0007669"/>
    <property type="project" value="UniProtKB-KW"/>
</dbReference>
<keyword evidence="3" id="KW-0949">S-adenosyl-L-methionine</keyword>
<dbReference type="InterPro" id="IPR052097">
    <property type="entry name" value="SET-MYND_domain_protein"/>
</dbReference>
<keyword evidence="6" id="KW-1185">Reference proteome</keyword>
<dbReference type="SUPFAM" id="SSF144232">
    <property type="entry name" value="HIT/MYND zinc finger-like"/>
    <property type="match status" value="1"/>
</dbReference>
<dbReference type="Gene3D" id="6.10.140.2220">
    <property type="match status" value="1"/>
</dbReference>
<evidence type="ECO:0000313" key="6">
    <source>
        <dbReference type="Proteomes" id="UP001627154"/>
    </source>
</evidence>
<dbReference type="PANTHER" id="PTHR46165:SF7">
    <property type="entry name" value="SET AND MYND DOMAIN-CONTAINING PROTEIN 4"/>
    <property type="match status" value="1"/>
</dbReference>
<organism evidence="5 6">
    <name type="scientific">Trichogramma kaykai</name>
    <dbReference type="NCBI Taxonomy" id="54128"/>
    <lineage>
        <taxon>Eukaryota</taxon>
        <taxon>Metazoa</taxon>
        <taxon>Ecdysozoa</taxon>
        <taxon>Arthropoda</taxon>
        <taxon>Hexapoda</taxon>
        <taxon>Insecta</taxon>
        <taxon>Pterygota</taxon>
        <taxon>Neoptera</taxon>
        <taxon>Endopterygota</taxon>
        <taxon>Hymenoptera</taxon>
        <taxon>Apocrita</taxon>
        <taxon>Proctotrupomorpha</taxon>
        <taxon>Chalcidoidea</taxon>
        <taxon>Trichogrammatidae</taxon>
        <taxon>Trichogramma</taxon>
    </lineage>
</organism>
<keyword evidence="1" id="KW-0489">Methyltransferase</keyword>
<dbReference type="EMBL" id="JBJJXI010000123">
    <property type="protein sequence ID" value="KAL3389601.1"/>
    <property type="molecule type" value="Genomic_DNA"/>
</dbReference>
<accession>A0ABD2W9L5</accession>
<evidence type="ECO:0000256" key="2">
    <source>
        <dbReference type="ARBA" id="ARBA00022679"/>
    </source>
</evidence>
<evidence type="ECO:0000256" key="3">
    <source>
        <dbReference type="ARBA" id="ARBA00022691"/>
    </source>
</evidence>
<evidence type="ECO:0000256" key="1">
    <source>
        <dbReference type="ARBA" id="ARBA00022603"/>
    </source>
</evidence>
<feature type="compositionally biased region" description="Basic and acidic residues" evidence="4">
    <location>
        <begin position="428"/>
        <end position="439"/>
    </location>
</feature>
<gene>
    <name evidence="5" type="ORF">TKK_015801</name>
</gene>
<evidence type="ECO:0000313" key="5">
    <source>
        <dbReference type="EMBL" id="KAL3389601.1"/>
    </source>
</evidence>
<comment type="caution">
    <text evidence="5">The sequence shown here is derived from an EMBL/GenBank/DDBJ whole genome shotgun (WGS) entry which is preliminary data.</text>
</comment>
<keyword evidence="2" id="KW-0808">Transferase</keyword>
<reference evidence="5 6" key="1">
    <citation type="journal article" date="2024" name="bioRxiv">
        <title>A reference genome for Trichogramma kaykai: A tiny desert-dwelling parasitoid wasp with competing sex-ratio distorters.</title>
        <authorList>
            <person name="Culotta J."/>
            <person name="Lindsey A.R."/>
        </authorList>
    </citation>
    <scope>NUCLEOTIDE SEQUENCE [LARGE SCALE GENOMIC DNA]</scope>
    <source>
        <strain evidence="5 6">KSX58</strain>
    </source>
</reference>
<dbReference type="PANTHER" id="PTHR46165">
    <property type="entry name" value="SET AND MYND DOMAIN-CONTAINING PROTEIN 4"/>
    <property type="match status" value="1"/>
</dbReference>
<evidence type="ECO:0008006" key="7">
    <source>
        <dbReference type="Google" id="ProtNLM"/>
    </source>
</evidence>
<dbReference type="Gene3D" id="1.10.220.160">
    <property type="match status" value="1"/>
</dbReference>
<dbReference type="Proteomes" id="UP001627154">
    <property type="component" value="Unassembled WGS sequence"/>
</dbReference>
<dbReference type="GO" id="GO:0032259">
    <property type="term" value="P:methylation"/>
    <property type="evidence" value="ECO:0007669"/>
    <property type="project" value="UniProtKB-KW"/>
</dbReference>
<proteinExistence type="predicted"/>